<keyword evidence="2" id="KW-0804">Transcription</keyword>
<feature type="compositionally biased region" description="Polar residues" evidence="3">
    <location>
        <begin position="1"/>
        <end position="20"/>
    </location>
</feature>
<comment type="caution">
    <text evidence="4">The sequence shown here is derived from an EMBL/GenBank/DDBJ whole genome shotgun (WGS) entry which is preliminary data.</text>
</comment>
<dbReference type="GO" id="GO:0003743">
    <property type="term" value="F:translation initiation factor activity"/>
    <property type="evidence" value="ECO:0007669"/>
    <property type="project" value="UniProtKB-KW"/>
</dbReference>
<reference evidence="4 5" key="1">
    <citation type="submission" date="2019-11" db="EMBL/GenBank/DDBJ databases">
        <title>Genome sequences of 17 halophilic strains isolated from different environments.</title>
        <authorList>
            <person name="Furrow R.E."/>
        </authorList>
    </citation>
    <scope>NUCLEOTIDE SEQUENCE [LARGE SCALE GENOMIC DNA]</scope>
    <source>
        <strain evidence="4 5">22502_06_Cabo</strain>
    </source>
</reference>
<keyword evidence="4" id="KW-0648">Protein biosynthesis</keyword>
<evidence type="ECO:0000256" key="3">
    <source>
        <dbReference type="SAM" id="MobiDB-lite"/>
    </source>
</evidence>
<feature type="region of interest" description="Disordered" evidence="3">
    <location>
        <begin position="1"/>
        <end position="39"/>
    </location>
</feature>
<evidence type="ECO:0000256" key="1">
    <source>
        <dbReference type="ARBA" id="ARBA00023015"/>
    </source>
</evidence>
<name>A0A6B1IMQ4_9EURY</name>
<dbReference type="SUPFAM" id="SSF57783">
    <property type="entry name" value="Zinc beta-ribbon"/>
    <property type="match status" value="1"/>
</dbReference>
<dbReference type="Proteomes" id="UP000452321">
    <property type="component" value="Unassembled WGS sequence"/>
</dbReference>
<keyword evidence="1" id="KW-0805">Transcription regulation</keyword>
<proteinExistence type="predicted"/>
<organism evidence="4 5">
    <name type="scientific">Halorubrum distributum</name>
    <dbReference type="NCBI Taxonomy" id="29283"/>
    <lineage>
        <taxon>Archaea</taxon>
        <taxon>Methanobacteriati</taxon>
        <taxon>Methanobacteriota</taxon>
        <taxon>Stenosarchaea group</taxon>
        <taxon>Halobacteria</taxon>
        <taxon>Halobacteriales</taxon>
        <taxon>Haloferacaceae</taxon>
        <taxon>Halorubrum</taxon>
        <taxon>Halorubrum distributum group</taxon>
    </lineage>
</organism>
<sequence length="359" mass="38540">MSRTNASEKTVSDAQLSPTTEHGGAPAVEHAPSTRSSCPECESQVITNDETSFCTACGLIVADEWVDRSPSLTDLGMVGDADQSIETVDPLRTDKGLHTKIGKSTDGHGNPLSNAQWERAQRLRKWHNRIQFSSERSQTKRLNEGLRDVEMIGGNLGLPDHVTKQAARYLRRGSEARLPGGRMAWESLAGGAVLLAVRDAALDREAIDAAVATYAKAPRERVCAAGRKLRCECALDVPVTRPNAVVTVLEGLEDGALSGARAVRTWQLAQHLLALADQVPVGPGTPRATVAGAALYAADRLLDGSQLTQPQVVAAVEPIVPTSRHRIGRYSRELVDAYKAEHGTDDPAVGLNAVRDSRR</sequence>
<dbReference type="InterPro" id="IPR000812">
    <property type="entry name" value="TFIIB"/>
</dbReference>
<keyword evidence="4" id="KW-0396">Initiation factor</keyword>
<dbReference type="RefSeq" id="WP_049902454.1">
    <property type="nucleotide sequence ID" value="NZ_WMFC01000008.1"/>
</dbReference>
<protein>
    <submittedName>
        <fullName evidence="4">Transcription initiation factor IIB family protein</fullName>
    </submittedName>
</protein>
<dbReference type="GO" id="GO:0097550">
    <property type="term" value="C:transcription preinitiation complex"/>
    <property type="evidence" value="ECO:0007669"/>
    <property type="project" value="TreeGrafter"/>
</dbReference>
<dbReference type="PANTHER" id="PTHR11618:SF13">
    <property type="entry name" value="TRANSCRIPTION INITIATION FACTOR IIB"/>
    <property type="match status" value="1"/>
</dbReference>
<evidence type="ECO:0000256" key="2">
    <source>
        <dbReference type="ARBA" id="ARBA00023163"/>
    </source>
</evidence>
<evidence type="ECO:0000313" key="4">
    <source>
        <dbReference type="EMBL" id="MYL67684.1"/>
    </source>
</evidence>
<gene>
    <name evidence="4" type="ORF">GLW30_08065</name>
</gene>
<dbReference type="EMBL" id="WMFC01000008">
    <property type="protein sequence ID" value="MYL67684.1"/>
    <property type="molecule type" value="Genomic_DNA"/>
</dbReference>
<dbReference type="AlphaFoldDB" id="A0A6B1IMQ4"/>
<dbReference type="Gene3D" id="1.10.472.170">
    <property type="match status" value="1"/>
</dbReference>
<evidence type="ECO:0000313" key="5">
    <source>
        <dbReference type="Proteomes" id="UP000452321"/>
    </source>
</evidence>
<dbReference type="PANTHER" id="PTHR11618">
    <property type="entry name" value="TRANSCRIPTION INITIATION FACTOR IIB-RELATED"/>
    <property type="match status" value="1"/>
</dbReference>
<accession>A0A6B1IMQ4</accession>
<dbReference type="GO" id="GO:0070897">
    <property type="term" value="P:transcription preinitiation complex assembly"/>
    <property type="evidence" value="ECO:0007669"/>
    <property type="project" value="InterPro"/>
</dbReference>